<feature type="transmembrane region" description="Helical" evidence="6">
    <location>
        <begin position="487"/>
        <end position="508"/>
    </location>
</feature>
<dbReference type="PIRSF" id="PIRSF038958">
    <property type="entry name" value="PG_synth_SpoVB"/>
    <property type="match status" value="1"/>
</dbReference>
<evidence type="ECO:0000256" key="6">
    <source>
        <dbReference type="SAM" id="Phobius"/>
    </source>
</evidence>
<dbReference type="Pfam" id="PF01943">
    <property type="entry name" value="Polysacc_synt"/>
    <property type="match status" value="1"/>
</dbReference>
<keyword evidence="3 6" id="KW-0812">Transmembrane</keyword>
<protein>
    <submittedName>
        <fullName evidence="7">Polysaccharide biosynthesis protein</fullName>
    </submittedName>
</protein>
<name>A0A941HPX1_9CLOT</name>
<feature type="transmembrane region" description="Helical" evidence="6">
    <location>
        <begin position="359"/>
        <end position="379"/>
    </location>
</feature>
<keyword evidence="5 6" id="KW-0472">Membrane</keyword>
<evidence type="ECO:0000256" key="4">
    <source>
        <dbReference type="ARBA" id="ARBA00022989"/>
    </source>
</evidence>
<proteinExistence type="predicted"/>
<dbReference type="Proteomes" id="UP000675379">
    <property type="component" value="Unassembled WGS sequence"/>
</dbReference>
<dbReference type="PANTHER" id="PTHR30250">
    <property type="entry name" value="PST FAMILY PREDICTED COLANIC ACID TRANSPORTER"/>
    <property type="match status" value="1"/>
</dbReference>
<reference evidence="7" key="1">
    <citation type="submission" date="2021-04" db="EMBL/GenBank/DDBJ databases">
        <title>Proteiniclasticum sedimins sp. nov., an obligate anaerobic bacterium isolated from anaerobic sludge.</title>
        <authorList>
            <person name="Liu J."/>
        </authorList>
    </citation>
    <scope>NUCLEOTIDE SEQUENCE</scope>
    <source>
        <strain evidence="7">BAD-10</strain>
    </source>
</reference>
<feature type="transmembrane region" description="Helical" evidence="6">
    <location>
        <begin position="234"/>
        <end position="254"/>
    </location>
</feature>
<feature type="transmembrane region" description="Helical" evidence="6">
    <location>
        <begin position="12"/>
        <end position="32"/>
    </location>
</feature>
<feature type="transmembrane region" description="Helical" evidence="6">
    <location>
        <begin position="419"/>
        <end position="437"/>
    </location>
</feature>
<dbReference type="RefSeq" id="WP_211800457.1">
    <property type="nucleotide sequence ID" value="NZ_JAGSCS010000005.1"/>
</dbReference>
<dbReference type="EMBL" id="JAGSCS010000005">
    <property type="protein sequence ID" value="MBR0575819.1"/>
    <property type="molecule type" value="Genomic_DNA"/>
</dbReference>
<feature type="transmembrane region" description="Helical" evidence="6">
    <location>
        <begin position="157"/>
        <end position="175"/>
    </location>
</feature>
<feature type="transmembrane region" description="Helical" evidence="6">
    <location>
        <begin position="181"/>
        <end position="202"/>
    </location>
</feature>
<feature type="transmembrane region" description="Helical" evidence="6">
    <location>
        <begin position="91"/>
        <end position="111"/>
    </location>
</feature>
<gene>
    <name evidence="7" type="ORF">KCG48_05620</name>
</gene>
<dbReference type="InterPro" id="IPR002797">
    <property type="entry name" value="Polysacc_synth"/>
</dbReference>
<accession>A0A941HPX1</accession>
<evidence type="ECO:0000256" key="1">
    <source>
        <dbReference type="ARBA" id="ARBA00004651"/>
    </source>
</evidence>
<evidence type="ECO:0000256" key="3">
    <source>
        <dbReference type="ARBA" id="ARBA00022692"/>
    </source>
</evidence>
<organism evidence="7 8">
    <name type="scientific">Proteiniclasticum sediminis</name>
    <dbReference type="NCBI Taxonomy" id="2804028"/>
    <lineage>
        <taxon>Bacteria</taxon>
        <taxon>Bacillati</taxon>
        <taxon>Bacillota</taxon>
        <taxon>Clostridia</taxon>
        <taxon>Eubacteriales</taxon>
        <taxon>Clostridiaceae</taxon>
        <taxon>Proteiniclasticum</taxon>
    </lineage>
</organism>
<keyword evidence="8" id="KW-1185">Reference proteome</keyword>
<feature type="transmembrane region" description="Helical" evidence="6">
    <location>
        <begin position="386"/>
        <end position="407"/>
    </location>
</feature>
<comment type="caution">
    <text evidence="7">The sequence shown here is derived from an EMBL/GenBank/DDBJ whole genome shotgun (WGS) entry which is preliminary data.</text>
</comment>
<dbReference type="PANTHER" id="PTHR30250:SF21">
    <property type="entry name" value="LIPID II FLIPPASE MURJ"/>
    <property type="match status" value="1"/>
</dbReference>
<feature type="transmembrane region" description="Helical" evidence="6">
    <location>
        <begin position="38"/>
        <end position="57"/>
    </location>
</feature>
<evidence type="ECO:0000256" key="2">
    <source>
        <dbReference type="ARBA" id="ARBA00022475"/>
    </source>
</evidence>
<feature type="transmembrane region" description="Helical" evidence="6">
    <location>
        <begin position="458"/>
        <end position="481"/>
    </location>
</feature>
<feature type="transmembrane region" description="Helical" evidence="6">
    <location>
        <begin position="323"/>
        <end position="347"/>
    </location>
</feature>
<keyword evidence="4 6" id="KW-1133">Transmembrane helix</keyword>
<evidence type="ECO:0000256" key="5">
    <source>
        <dbReference type="ARBA" id="ARBA00023136"/>
    </source>
</evidence>
<evidence type="ECO:0000313" key="7">
    <source>
        <dbReference type="EMBL" id="MBR0575819.1"/>
    </source>
</evidence>
<keyword evidence="2" id="KW-1003">Cell membrane</keyword>
<dbReference type="GO" id="GO:0005886">
    <property type="term" value="C:plasma membrane"/>
    <property type="evidence" value="ECO:0007669"/>
    <property type="project" value="UniProtKB-SubCell"/>
</dbReference>
<dbReference type="AlphaFoldDB" id="A0A941HPX1"/>
<dbReference type="InterPro" id="IPR024923">
    <property type="entry name" value="PG_synth_SpoVB"/>
</dbReference>
<feature type="transmembrane region" description="Helical" evidence="6">
    <location>
        <begin position="123"/>
        <end position="145"/>
    </location>
</feature>
<dbReference type="InterPro" id="IPR050833">
    <property type="entry name" value="Poly_Biosynth_Transport"/>
</dbReference>
<dbReference type="CDD" id="cd13124">
    <property type="entry name" value="MATE_SpoVB_like"/>
    <property type="match status" value="1"/>
</dbReference>
<comment type="subcellular location">
    <subcellularLocation>
        <location evidence="1">Cell membrane</location>
        <topology evidence="1">Multi-pass membrane protein</topology>
    </subcellularLocation>
</comment>
<sequence>MKQMSTGRGFAYLSIAELLVKIMSLIYVPVLVRILGDVGHGIYAISYEAFTLIYVLTNEGIQRGISKLISELHAQGNPRDAVRAFRLSRTMLIFAGLVASLLLYIMAPYIANASDTAQATLSIRVLSPTILITSVLAAYRGYFLGRSFVTANALSKIVEQLVNVAVSLLAAYLLMRVSLVYGVAGGALGTSIGALAGVALLIREYYKARLHKVKRQDQNPDAVHHTNQELVRRILSYAMPITLTAGMMHIGGFIDMFIVNSRLSVAGLSFKAAKTAYSQLARYKNLLYAPNTILVALAAVLLPGISAARAVNNQEEVGKKITYAVKMVFLVTIPSFVGMAVLAGPIYDILYPGRGGVELLQMGAVTVVFLGFIQVQNVIFQGLGKFYWGSFTMLAGILTKLVMNYFLVAIPSVNIQGAVISHFMNFLIPTLANHYLITKVLGYKIRLGRSAKGPMISAAAMGVVIYLLSQVFAFVKLGYAASSLLTFINIMVGVGVYMVFMLLTGGITRQDLTEMSPRLLRLIPAKLRARMK</sequence>
<evidence type="ECO:0000313" key="8">
    <source>
        <dbReference type="Proteomes" id="UP000675379"/>
    </source>
</evidence>
<feature type="transmembrane region" description="Helical" evidence="6">
    <location>
        <begin position="287"/>
        <end position="311"/>
    </location>
</feature>